<comment type="caution">
    <text evidence="1">The sequence shown here is derived from an EMBL/GenBank/DDBJ whole genome shotgun (WGS) entry which is preliminary data.</text>
</comment>
<accession>A0A0F9S0H0</accession>
<proteinExistence type="predicted"/>
<dbReference type="EMBL" id="LAZR01000631">
    <property type="protein sequence ID" value="KKN62255.1"/>
    <property type="molecule type" value="Genomic_DNA"/>
</dbReference>
<protein>
    <submittedName>
        <fullName evidence="1">Uncharacterized protein</fullName>
    </submittedName>
</protein>
<dbReference type="AlphaFoldDB" id="A0A0F9S0H0"/>
<organism evidence="1">
    <name type="scientific">marine sediment metagenome</name>
    <dbReference type="NCBI Taxonomy" id="412755"/>
    <lineage>
        <taxon>unclassified sequences</taxon>
        <taxon>metagenomes</taxon>
        <taxon>ecological metagenomes</taxon>
    </lineage>
</organism>
<evidence type="ECO:0000313" key="1">
    <source>
        <dbReference type="EMBL" id="KKN62255.1"/>
    </source>
</evidence>
<gene>
    <name evidence="1" type="ORF">LCGC14_0513920</name>
</gene>
<name>A0A0F9S0H0_9ZZZZ</name>
<sequence>MKRAKVVVLVLWITALLIWTAVGIKWLHENQWHDEPPATTQEP</sequence>
<reference evidence="1" key="1">
    <citation type="journal article" date="2015" name="Nature">
        <title>Complex archaea that bridge the gap between prokaryotes and eukaryotes.</title>
        <authorList>
            <person name="Spang A."/>
            <person name="Saw J.H."/>
            <person name="Jorgensen S.L."/>
            <person name="Zaremba-Niedzwiedzka K."/>
            <person name="Martijn J."/>
            <person name="Lind A.E."/>
            <person name="van Eijk R."/>
            <person name="Schleper C."/>
            <person name="Guy L."/>
            <person name="Ettema T.J."/>
        </authorList>
    </citation>
    <scope>NUCLEOTIDE SEQUENCE</scope>
</reference>